<keyword evidence="1" id="KW-0472">Membrane</keyword>
<feature type="domain" description="TtsA-like Glycoside hydrolase family 108" evidence="2">
    <location>
        <begin position="11"/>
        <end position="100"/>
    </location>
</feature>
<name>A0A1Y1CFA6_9BACT</name>
<dbReference type="Gene3D" id="1.20.141.10">
    <property type="entry name" value="Chitosanase, subunit A, domain 1"/>
    <property type="match status" value="1"/>
</dbReference>
<dbReference type="SUPFAM" id="SSF53955">
    <property type="entry name" value="Lysozyme-like"/>
    <property type="match status" value="1"/>
</dbReference>
<dbReference type="AlphaFoldDB" id="A0A1Y1CFA6"/>
<dbReference type="RefSeq" id="WP_096427963.1">
    <property type="nucleotide sequence ID" value="NZ_AP018042.1"/>
</dbReference>
<dbReference type="Pfam" id="PF05838">
    <property type="entry name" value="Glyco_hydro_108"/>
    <property type="match status" value="1"/>
</dbReference>
<accession>A0A1Y1CFA6</accession>
<dbReference type="Proteomes" id="UP000218267">
    <property type="component" value="Chromosome"/>
</dbReference>
<gene>
    <name evidence="4" type="ORF">ALGA_0650</name>
</gene>
<feature type="domain" description="Peptidoglycan binding" evidence="3">
    <location>
        <begin position="103"/>
        <end position="171"/>
    </location>
</feature>
<dbReference type="KEGG" id="mbas:ALGA_0650"/>
<proteinExistence type="predicted"/>
<evidence type="ECO:0000313" key="5">
    <source>
        <dbReference type="Proteomes" id="UP000218267"/>
    </source>
</evidence>
<reference evidence="4 5" key="1">
    <citation type="journal article" date="2018" name="Mar. Genomics">
        <title>Complete genome sequence of Marinifilaceae bacterium strain SPP2, isolated from the Antarctic marine sediment.</title>
        <authorList>
            <person name="Watanabe M."/>
            <person name="Kojima H."/>
            <person name="Fukui M."/>
        </authorList>
    </citation>
    <scope>NUCLEOTIDE SEQUENCE [LARGE SCALE GENOMIC DNA]</scope>
    <source>
        <strain evidence="4 5">SPP2</strain>
    </source>
</reference>
<evidence type="ECO:0000313" key="4">
    <source>
        <dbReference type="EMBL" id="BAX79039.1"/>
    </source>
</evidence>
<keyword evidence="5" id="KW-1185">Reference proteome</keyword>
<dbReference type="Pfam" id="PF09374">
    <property type="entry name" value="PG_binding_3"/>
    <property type="match status" value="1"/>
</dbReference>
<evidence type="ECO:0000259" key="2">
    <source>
        <dbReference type="Pfam" id="PF05838"/>
    </source>
</evidence>
<dbReference type="InterPro" id="IPR018537">
    <property type="entry name" value="Peptidoglycan-bd_3"/>
</dbReference>
<protein>
    <submittedName>
        <fullName evidence="4">Uncharacterized protein</fullName>
    </submittedName>
</protein>
<keyword evidence="1" id="KW-0812">Transmembrane</keyword>
<feature type="transmembrane region" description="Helical" evidence="1">
    <location>
        <begin position="173"/>
        <end position="199"/>
    </location>
</feature>
<reference evidence="5" key="2">
    <citation type="journal article" date="2020" name="Antonie Van Leeuwenhoek">
        <title>Labilibaculum antarcticum sp. nov., a novel facultative anaerobic, psychrotorelant bacterium isolated from marine sediment of Antarctica.</title>
        <authorList>
            <person name="Watanabe M."/>
            <person name="Kojima H."/>
            <person name="Fukui M."/>
        </authorList>
    </citation>
    <scope>NUCLEOTIDE SEQUENCE [LARGE SCALE GENOMIC DNA]</scope>
    <source>
        <strain evidence="5">SPP2</strain>
    </source>
</reference>
<organism evidence="4 5">
    <name type="scientific">Labilibaculum antarcticum</name>
    <dbReference type="NCBI Taxonomy" id="1717717"/>
    <lineage>
        <taxon>Bacteria</taxon>
        <taxon>Pseudomonadati</taxon>
        <taxon>Bacteroidota</taxon>
        <taxon>Bacteroidia</taxon>
        <taxon>Marinilabiliales</taxon>
        <taxon>Marinifilaceae</taxon>
        <taxon>Labilibaculum</taxon>
    </lineage>
</organism>
<dbReference type="EMBL" id="AP018042">
    <property type="protein sequence ID" value="BAX79039.1"/>
    <property type="molecule type" value="Genomic_DNA"/>
</dbReference>
<sequence>MANFIKSYTITEKMEGGYSNNPNDKGKETYCGISRVAFPDWKGWAFIDKQAHPIQNNAKFSFLSKDVEQFYRTEFWKKLSCGLMTQDVANQLYDYAVNSGKIRAVKSLQTVLNSKGAFLDVDGLIGLKTLNALKRFDSSDIAKALFVERENFINKLIVSQPYFRRAWLNRLSYLRSFLTVQNTMFPVLIVGSFALFFFLTKNNTK</sequence>
<dbReference type="InterPro" id="IPR023346">
    <property type="entry name" value="Lysozyme-like_dom_sf"/>
</dbReference>
<dbReference type="InterPro" id="IPR008565">
    <property type="entry name" value="TtsA-like_GH18_dom"/>
</dbReference>
<dbReference type="OrthoDB" id="672438at2"/>
<evidence type="ECO:0000256" key="1">
    <source>
        <dbReference type="SAM" id="Phobius"/>
    </source>
</evidence>
<evidence type="ECO:0000259" key="3">
    <source>
        <dbReference type="Pfam" id="PF09374"/>
    </source>
</evidence>
<keyword evidence="1" id="KW-1133">Transmembrane helix</keyword>